<feature type="disulfide bond" evidence="8">
    <location>
        <begin position="49"/>
        <end position="58"/>
    </location>
</feature>
<dbReference type="GO" id="GO:0008013">
    <property type="term" value="F:beta-catenin binding"/>
    <property type="evidence" value="ECO:0007669"/>
    <property type="project" value="TreeGrafter"/>
</dbReference>
<feature type="non-terminal residue" evidence="14">
    <location>
        <position position="459"/>
    </location>
</feature>
<keyword evidence="6 11" id="KW-0472">Membrane</keyword>
<dbReference type="SUPFAM" id="SSF49899">
    <property type="entry name" value="Concanavalin A-like lectins/glucanases"/>
    <property type="match status" value="1"/>
</dbReference>
<evidence type="ECO:0000259" key="12">
    <source>
        <dbReference type="PROSITE" id="PS50025"/>
    </source>
</evidence>
<dbReference type="SMART" id="SM00282">
    <property type="entry name" value="LamG"/>
    <property type="match status" value="1"/>
</dbReference>
<dbReference type="Pfam" id="PF02210">
    <property type="entry name" value="Laminin_G_2"/>
    <property type="match status" value="1"/>
</dbReference>
<feature type="transmembrane region" description="Helical" evidence="11">
    <location>
        <begin position="207"/>
        <end position="227"/>
    </location>
</feature>
<dbReference type="PROSITE" id="PS00022">
    <property type="entry name" value="EGF_1"/>
    <property type="match status" value="1"/>
</dbReference>
<evidence type="ECO:0000259" key="13">
    <source>
        <dbReference type="PROSITE" id="PS50026"/>
    </source>
</evidence>
<dbReference type="PROSITE" id="PS50025">
    <property type="entry name" value="LAM_G_DOMAIN"/>
    <property type="match status" value="1"/>
</dbReference>
<dbReference type="GO" id="GO:0016339">
    <property type="term" value="P:calcium-dependent cell-cell adhesion via plasma membrane cell adhesion molecules"/>
    <property type="evidence" value="ECO:0007669"/>
    <property type="project" value="TreeGrafter"/>
</dbReference>
<dbReference type="PANTHER" id="PTHR24027">
    <property type="entry name" value="CADHERIN-23"/>
    <property type="match status" value="1"/>
</dbReference>
<dbReference type="Gene3D" id="2.10.25.10">
    <property type="entry name" value="Laminin"/>
    <property type="match status" value="1"/>
</dbReference>
<keyword evidence="5 11" id="KW-1133">Transmembrane helix</keyword>
<feature type="domain" description="Laminin G" evidence="12">
    <location>
        <begin position="40"/>
        <end position="211"/>
    </location>
</feature>
<comment type="caution">
    <text evidence="14">The sequence shown here is derived from an EMBL/GenBank/DDBJ whole genome shotgun (WGS) entry which is preliminary data.</text>
</comment>
<evidence type="ECO:0000256" key="4">
    <source>
        <dbReference type="ARBA" id="ARBA00022837"/>
    </source>
</evidence>
<evidence type="ECO:0000256" key="8">
    <source>
        <dbReference type="PROSITE-ProRule" id="PRU00076"/>
    </source>
</evidence>
<keyword evidence="3" id="KW-0677">Repeat</keyword>
<reference evidence="14" key="2">
    <citation type="submission" date="2004-02" db="EMBL/GenBank/DDBJ databases">
        <authorList>
            <consortium name="Genoscope"/>
            <consortium name="Whitehead Institute Centre for Genome Research"/>
        </authorList>
    </citation>
    <scope>NUCLEOTIDE SEQUENCE</scope>
</reference>
<dbReference type="GO" id="GO:0045296">
    <property type="term" value="F:cadherin binding"/>
    <property type="evidence" value="ECO:0007669"/>
    <property type="project" value="TreeGrafter"/>
</dbReference>
<dbReference type="CDD" id="cd00110">
    <property type="entry name" value="LamG"/>
    <property type="match status" value="1"/>
</dbReference>
<dbReference type="PANTHER" id="PTHR24027:SF432">
    <property type="entry name" value="EGF-LIKE DOMAIN-CONTAINING PROTEIN"/>
    <property type="match status" value="1"/>
</dbReference>
<dbReference type="InterPro" id="IPR000233">
    <property type="entry name" value="Cadherin_Y-type_LIR"/>
</dbReference>
<dbReference type="AlphaFoldDB" id="Q4SVZ8"/>
<accession>Q4SVZ8</accession>
<dbReference type="GO" id="GO:0007156">
    <property type="term" value="P:homophilic cell adhesion via plasma membrane adhesion molecules"/>
    <property type="evidence" value="ECO:0007669"/>
    <property type="project" value="InterPro"/>
</dbReference>
<comment type="caution">
    <text evidence="8">Lacks conserved residue(s) required for the propagation of feature annotation.</text>
</comment>
<evidence type="ECO:0000256" key="11">
    <source>
        <dbReference type="SAM" id="Phobius"/>
    </source>
</evidence>
<keyword evidence="4" id="KW-0106">Calcium</keyword>
<keyword evidence="8" id="KW-0245">EGF-like domain</keyword>
<feature type="compositionally biased region" description="Basic and acidic residues" evidence="10">
    <location>
        <begin position="438"/>
        <end position="447"/>
    </location>
</feature>
<dbReference type="InterPro" id="IPR013320">
    <property type="entry name" value="ConA-like_dom_sf"/>
</dbReference>
<dbReference type="GO" id="GO:0044331">
    <property type="term" value="P:cell-cell adhesion mediated by cadherin"/>
    <property type="evidence" value="ECO:0007669"/>
    <property type="project" value="TreeGrafter"/>
</dbReference>
<dbReference type="InterPro" id="IPR001791">
    <property type="entry name" value="Laminin_G"/>
</dbReference>
<dbReference type="CDD" id="cd00054">
    <property type="entry name" value="EGF_CA"/>
    <property type="match status" value="1"/>
</dbReference>
<organism evidence="14">
    <name type="scientific">Tetraodon nigroviridis</name>
    <name type="common">Spotted green pufferfish</name>
    <name type="synonym">Chelonodon nigroviridis</name>
    <dbReference type="NCBI Taxonomy" id="99883"/>
    <lineage>
        <taxon>Eukaryota</taxon>
        <taxon>Metazoa</taxon>
        <taxon>Chordata</taxon>
        <taxon>Craniata</taxon>
        <taxon>Vertebrata</taxon>
        <taxon>Euteleostomi</taxon>
        <taxon>Actinopterygii</taxon>
        <taxon>Neopterygii</taxon>
        <taxon>Teleostei</taxon>
        <taxon>Neoteleostei</taxon>
        <taxon>Acanthomorphata</taxon>
        <taxon>Eupercaria</taxon>
        <taxon>Tetraodontiformes</taxon>
        <taxon>Tetradontoidea</taxon>
        <taxon>Tetraodontidae</taxon>
        <taxon>Tetraodon</taxon>
    </lineage>
</organism>
<dbReference type="PROSITE" id="PS50026">
    <property type="entry name" value="EGF_3"/>
    <property type="match status" value="1"/>
</dbReference>
<dbReference type="InterPro" id="IPR000742">
    <property type="entry name" value="EGF"/>
</dbReference>
<evidence type="ECO:0000256" key="10">
    <source>
        <dbReference type="SAM" id="MobiDB-lite"/>
    </source>
</evidence>
<proteinExistence type="predicted"/>
<dbReference type="GO" id="GO:0034332">
    <property type="term" value="P:adherens junction organization"/>
    <property type="evidence" value="ECO:0007669"/>
    <property type="project" value="TreeGrafter"/>
</dbReference>
<dbReference type="GO" id="GO:0000902">
    <property type="term" value="P:cell morphogenesis"/>
    <property type="evidence" value="ECO:0007669"/>
    <property type="project" value="TreeGrafter"/>
</dbReference>
<feature type="domain" description="EGF-like" evidence="13">
    <location>
        <begin position="20"/>
        <end position="59"/>
    </location>
</feature>
<sequence>LYDLGNPAESQSSSPGCLTTDSSCVNMGFPSCGRRGRCHGEWGSFSCQCVTGYTGQQCDEARRTSFQALVRTRKHSSTILNLMSKEQTEYIRVEILQGLLCVSYNIGDGDYNLTLPKYRLDNGEWHEVFLDRHDNEMMLKLDGGGGQREVTGSRGRSREIIIDPTVVMLGNTFPSGINKSFQGYRGRHCETTLAIYREDVGLSFSSLFAICICFMALLVLLLGIFLYTRWRSYKGMKEGVYHVSAHHDGWEDIRENVLNYDEEGGGEEDQNAYDMAELQKSLQPSPAQSVQYCRSRALHHPPPHHHLLHQTPAPPPTVHPLEPLSRTTSSTTLPPSAASTSSTATTTASLRRDVPPSRLPAQGQARPPQLSRRSISFSSQDLARYLCEIIRDADQHPDTGPFDSLQVFSTEGGGSSAGSLSSFSSAGLDGGSGGDAGENAREETLGDWGPRFEKLRALY</sequence>
<feature type="region of interest" description="Disordered" evidence="10">
    <location>
        <begin position="301"/>
        <end position="375"/>
    </location>
</feature>
<dbReference type="Pfam" id="PF01049">
    <property type="entry name" value="CADH_Y-type_LIR"/>
    <property type="match status" value="1"/>
</dbReference>
<evidence type="ECO:0000256" key="6">
    <source>
        <dbReference type="ARBA" id="ARBA00023136"/>
    </source>
</evidence>
<evidence type="ECO:0000256" key="3">
    <source>
        <dbReference type="ARBA" id="ARBA00022737"/>
    </source>
</evidence>
<feature type="region of interest" description="Disordered" evidence="10">
    <location>
        <begin position="395"/>
        <end position="447"/>
    </location>
</feature>
<dbReference type="GO" id="GO:0005912">
    <property type="term" value="C:adherens junction"/>
    <property type="evidence" value="ECO:0007669"/>
    <property type="project" value="TreeGrafter"/>
</dbReference>
<evidence type="ECO:0000256" key="5">
    <source>
        <dbReference type="ARBA" id="ARBA00022989"/>
    </source>
</evidence>
<keyword evidence="7 8" id="KW-1015">Disulfide bond</keyword>
<dbReference type="KEGG" id="tng:GSTEN00011731G001"/>
<evidence type="ECO:0000256" key="2">
    <source>
        <dbReference type="ARBA" id="ARBA00022692"/>
    </source>
</evidence>
<evidence type="ECO:0000256" key="7">
    <source>
        <dbReference type="ARBA" id="ARBA00023157"/>
    </source>
</evidence>
<comment type="function">
    <text evidence="9">Cadherins are calcium-dependent cell adhesion proteins.</text>
</comment>
<dbReference type="FunFam" id="4.10.900.10:FF:000007">
    <property type="entry name" value="Cadherin 22"/>
    <property type="match status" value="1"/>
</dbReference>
<feature type="non-terminal residue" evidence="14">
    <location>
        <position position="1"/>
    </location>
</feature>
<dbReference type="GO" id="GO:0005509">
    <property type="term" value="F:calcium ion binding"/>
    <property type="evidence" value="ECO:0007669"/>
    <property type="project" value="InterPro"/>
</dbReference>
<evidence type="ECO:0000256" key="1">
    <source>
        <dbReference type="ARBA" id="ARBA00004251"/>
    </source>
</evidence>
<comment type="subcellular location">
    <subcellularLocation>
        <location evidence="1">Cell membrane</location>
        <topology evidence="1">Single-pass type I membrane protein</topology>
    </subcellularLocation>
</comment>
<dbReference type="GO" id="GO:0016477">
    <property type="term" value="P:cell migration"/>
    <property type="evidence" value="ECO:0007669"/>
    <property type="project" value="TreeGrafter"/>
</dbReference>
<keyword evidence="2 11" id="KW-0812">Transmembrane</keyword>
<reference evidence="14" key="1">
    <citation type="journal article" date="2004" name="Nature">
        <title>Genome duplication in the teleost fish Tetraodon nigroviridis reveals the early vertebrate proto-karyotype.</title>
        <authorList>
            <person name="Jaillon O."/>
            <person name="Aury J.-M."/>
            <person name="Brunet F."/>
            <person name="Petit J.-L."/>
            <person name="Stange-Thomann N."/>
            <person name="Mauceli E."/>
            <person name="Bouneau L."/>
            <person name="Fischer C."/>
            <person name="Ozouf-Costaz C."/>
            <person name="Bernot A."/>
            <person name="Nicaud S."/>
            <person name="Jaffe D."/>
            <person name="Fisher S."/>
            <person name="Lutfalla G."/>
            <person name="Dossat C."/>
            <person name="Segurens B."/>
            <person name="Dasilva C."/>
            <person name="Salanoubat M."/>
            <person name="Levy M."/>
            <person name="Boudet N."/>
            <person name="Castellano S."/>
            <person name="Anthouard V."/>
            <person name="Jubin C."/>
            <person name="Castelli V."/>
            <person name="Katinka M."/>
            <person name="Vacherie B."/>
            <person name="Biemont C."/>
            <person name="Skalli Z."/>
            <person name="Cattolico L."/>
            <person name="Poulain J."/>
            <person name="De Berardinis V."/>
            <person name="Cruaud C."/>
            <person name="Duprat S."/>
            <person name="Brottier P."/>
            <person name="Coutanceau J.-P."/>
            <person name="Gouzy J."/>
            <person name="Parra G."/>
            <person name="Lardier G."/>
            <person name="Chapple C."/>
            <person name="McKernan K.J."/>
            <person name="McEwan P."/>
            <person name="Bosak S."/>
            <person name="Kellis M."/>
            <person name="Volff J.-N."/>
            <person name="Guigo R."/>
            <person name="Zody M.C."/>
            <person name="Mesirov J."/>
            <person name="Lindblad-Toh K."/>
            <person name="Birren B."/>
            <person name="Nusbaum C."/>
            <person name="Kahn D."/>
            <person name="Robinson-Rechavi M."/>
            <person name="Laudet V."/>
            <person name="Schachter V."/>
            <person name="Quetier F."/>
            <person name="Saurin W."/>
            <person name="Scarpelli C."/>
            <person name="Wincker P."/>
            <person name="Lander E.S."/>
            <person name="Weissenbach J."/>
            <person name="Roest Crollius H."/>
        </authorList>
    </citation>
    <scope>NUCLEOTIDE SEQUENCE [LARGE SCALE GENOMIC DNA]</scope>
</reference>
<dbReference type="OrthoDB" id="6252479at2759"/>
<evidence type="ECO:0000313" key="14">
    <source>
        <dbReference type="EMBL" id="CAF95184.1"/>
    </source>
</evidence>
<feature type="compositionally biased region" description="Low complexity" evidence="10">
    <location>
        <begin position="323"/>
        <end position="349"/>
    </location>
</feature>
<dbReference type="Gene3D" id="4.10.900.10">
    <property type="entry name" value="TCF3-CBD (Catenin binding domain)"/>
    <property type="match status" value="1"/>
</dbReference>
<dbReference type="Gene3D" id="2.60.120.200">
    <property type="match status" value="1"/>
</dbReference>
<dbReference type="InterPro" id="IPR027397">
    <property type="entry name" value="Catenin-bd_sf"/>
</dbReference>
<dbReference type="GO" id="GO:0002009">
    <property type="term" value="P:morphogenesis of an epithelium"/>
    <property type="evidence" value="ECO:0007669"/>
    <property type="project" value="UniProtKB-ARBA"/>
</dbReference>
<feature type="compositionally biased region" description="Low complexity" evidence="10">
    <location>
        <begin position="417"/>
        <end position="427"/>
    </location>
</feature>
<dbReference type="PROSITE" id="PS01186">
    <property type="entry name" value="EGF_2"/>
    <property type="match status" value="1"/>
</dbReference>
<evidence type="ECO:0000256" key="9">
    <source>
        <dbReference type="RuleBase" id="RU004357"/>
    </source>
</evidence>
<dbReference type="GO" id="GO:0016342">
    <property type="term" value="C:catenin complex"/>
    <property type="evidence" value="ECO:0007669"/>
    <property type="project" value="TreeGrafter"/>
</dbReference>
<dbReference type="InterPro" id="IPR039808">
    <property type="entry name" value="Cadherin"/>
</dbReference>
<dbReference type="EMBL" id="CAAE01013701">
    <property type="protein sequence ID" value="CAF95184.1"/>
    <property type="molecule type" value="Genomic_DNA"/>
</dbReference>
<name>Q4SVZ8_TETNG</name>
<protein>
    <submittedName>
        <fullName evidence="14">(spotted green pufferfish) hypothetical protein</fullName>
    </submittedName>
</protein>
<gene>
    <name evidence="14" type="ORF">GSTENG00011731001</name>
</gene>
<dbReference type="GO" id="GO:0007043">
    <property type="term" value="P:cell-cell junction assembly"/>
    <property type="evidence" value="ECO:0007669"/>
    <property type="project" value="TreeGrafter"/>
</dbReference>